<dbReference type="EMBL" id="JOTM01000006">
    <property type="protein sequence ID" value="KEK24479.1"/>
    <property type="molecule type" value="Genomic_DNA"/>
</dbReference>
<dbReference type="InterPro" id="IPR003594">
    <property type="entry name" value="HATPase_dom"/>
</dbReference>
<dbReference type="CDD" id="cd00082">
    <property type="entry name" value="HisKA"/>
    <property type="match status" value="1"/>
</dbReference>
<dbReference type="STRING" id="574375.AZF08_04885"/>
<evidence type="ECO:0000313" key="18">
    <source>
        <dbReference type="Proteomes" id="UP000027778"/>
    </source>
</evidence>
<dbReference type="PROSITE" id="PS50885">
    <property type="entry name" value="HAMP"/>
    <property type="match status" value="1"/>
</dbReference>
<dbReference type="SUPFAM" id="SSF47384">
    <property type="entry name" value="Homodimeric domain of signal transducing histidine kinase"/>
    <property type="match status" value="1"/>
</dbReference>
<accession>A0A073KB47</accession>
<dbReference type="InterPro" id="IPR050398">
    <property type="entry name" value="HssS/ArlS-like"/>
</dbReference>
<evidence type="ECO:0000256" key="9">
    <source>
        <dbReference type="ARBA" id="ARBA00022777"/>
    </source>
</evidence>
<keyword evidence="13 14" id="KW-0472">Membrane</keyword>
<dbReference type="OrthoDB" id="335833at2"/>
<dbReference type="Gene3D" id="3.30.565.10">
    <property type="entry name" value="Histidine kinase-like ATPase, C-terminal domain"/>
    <property type="match status" value="1"/>
</dbReference>
<feature type="transmembrane region" description="Helical" evidence="14">
    <location>
        <begin position="7"/>
        <end position="33"/>
    </location>
</feature>
<evidence type="ECO:0000256" key="7">
    <source>
        <dbReference type="ARBA" id="ARBA00022692"/>
    </source>
</evidence>
<dbReference type="RefSeq" id="WP_033674229.1">
    <property type="nucleotide sequence ID" value="NZ_JOTM01000006.1"/>
</dbReference>
<evidence type="ECO:0000256" key="13">
    <source>
        <dbReference type="ARBA" id="ARBA00023136"/>
    </source>
</evidence>
<dbReference type="GO" id="GO:0005524">
    <property type="term" value="F:ATP binding"/>
    <property type="evidence" value="ECO:0007669"/>
    <property type="project" value="UniProtKB-KW"/>
</dbReference>
<dbReference type="GO" id="GO:0005886">
    <property type="term" value="C:plasma membrane"/>
    <property type="evidence" value="ECO:0007669"/>
    <property type="project" value="UniProtKB-SubCell"/>
</dbReference>
<evidence type="ECO:0000256" key="8">
    <source>
        <dbReference type="ARBA" id="ARBA00022741"/>
    </source>
</evidence>
<keyword evidence="12" id="KW-0902">Two-component regulatory system</keyword>
<dbReference type="InterPro" id="IPR003660">
    <property type="entry name" value="HAMP_dom"/>
</dbReference>
<sequence length="485" mass="55061">MSIKTRFLLSYIAVIFVSVALLLVAGFLIVFSITGDLESVKNFYKSSYIQKPLTPEEENAFLELKLAAKQNQSQLLDEAMMPSLEKKGVKIIVRKGETISYASKEIESSALKGALPKFEATNINSRGTAELNDTFYRYVKFDFYFPHNEKGSIFVLNKQSSYVDLTQKLFPILFISLLLLAIFIIGLLSYFVSRSVIKPILTLKDATGRIKDGDLHFQIPVTSHDEIGQLNQAFEEMRQKLKESIEVQAQYEENRKELISNISHDLKTPITSIIGYVEGIKDGVANTPEKMDKYLTTIYTKATHMDTLIDELFLFSKLDLNRVPFQFETIELYTFMEDLIEEMQMDLSKNGINLYLQSLDSSQFYVTADREKMKRVVSNLIHNSVKYMDKPLKEITVTLLDKRDVVIVKVTDNGSGIEPDTLPYIFERFYRAEQSRNSSTGGSGLGLAIAKQIVEEHGGKIWAESKLGESTSVFFTLKKVQECGE</sequence>
<keyword evidence="4" id="KW-1003">Cell membrane</keyword>
<dbReference type="Proteomes" id="UP000027778">
    <property type="component" value="Unassembled WGS sequence"/>
</dbReference>
<dbReference type="eggNOG" id="COG5002">
    <property type="taxonomic scope" value="Bacteria"/>
</dbReference>
<dbReference type="SMART" id="SM00388">
    <property type="entry name" value="HisKA"/>
    <property type="match status" value="1"/>
</dbReference>
<dbReference type="InterPro" id="IPR003661">
    <property type="entry name" value="HisK_dim/P_dom"/>
</dbReference>
<dbReference type="EC" id="2.7.13.3" evidence="3"/>
<reference evidence="17 18" key="1">
    <citation type="submission" date="2014-06" db="EMBL/GenBank/DDBJ databases">
        <title>Draft genome sequence of Bacillus gaemokensis JCM 15801 (MCCC 1A00707).</title>
        <authorList>
            <person name="Lai Q."/>
            <person name="Liu Y."/>
            <person name="Shao Z."/>
        </authorList>
    </citation>
    <scope>NUCLEOTIDE SEQUENCE [LARGE SCALE GENOMIC DNA]</scope>
    <source>
        <strain evidence="17 18">JCM 15801</strain>
    </source>
</reference>
<evidence type="ECO:0000313" key="17">
    <source>
        <dbReference type="EMBL" id="KEK24479.1"/>
    </source>
</evidence>
<evidence type="ECO:0000259" key="15">
    <source>
        <dbReference type="PROSITE" id="PS50109"/>
    </source>
</evidence>
<dbReference type="CDD" id="cd00075">
    <property type="entry name" value="HATPase"/>
    <property type="match status" value="1"/>
</dbReference>
<keyword evidence="10" id="KW-0067">ATP-binding</keyword>
<name>A0A073KB47_9BACI</name>
<proteinExistence type="predicted"/>
<dbReference type="InterPro" id="IPR036097">
    <property type="entry name" value="HisK_dim/P_sf"/>
</dbReference>
<dbReference type="SMART" id="SM00387">
    <property type="entry name" value="HATPase_c"/>
    <property type="match status" value="1"/>
</dbReference>
<comment type="catalytic activity">
    <reaction evidence="1">
        <text>ATP + protein L-histidine = ADP + protein N-phospho-L-histidine.</text>
        <dbReference type="EC" id="2.7.13.3"/>
    </reaction>
</comment>
<dbReference type="Pfam" id="PF00512">
    <property type="entry name" value="HisKA"/>
    <property type="match status" value="1"/>
</dbReference>
<dbReference type="SUPFAM" id="SSF55874">
    <property type="entry name" value="ATPase domain of HSP90 chaperone/DNA topoisomerase II/histidine kinase"/>
    <property type="match status" value="1"/>
</dbReference>
<evidence type="ECO:0000259" key="16">
    <source>
        <dbReference type="PROSITE" id="PS50885"/>
    </source>
</evidence>
<dbReference type="FunFam" id="1.10.287.130:FF:000001">
    <property type="entry name" value="Two-component sensor histidine kinase"/>
    <property type="match status" value="1"/>
</dbReference>
<protein>
    <recommendedName>
        <fullName evidence="3">histidine kinase</fullName>
        <ecNumber evidence="3">2.7.13.3</ecNumber>
    </recommendedName>
</protein>
<feature type="domain" description="HAMP" evidence="16">
    <location>
        <begin position="194"/>
        <end position="246"/>
    </location>
</feature>
<dbReference type="PROSITE" id="PS50109">
    <property type="entry name" value="HIS_KIN"/>
    <property type="match status" value="1"/>
</dbReference>
<keyword evidence="18" id="KW-1185">Reference proteome</keyword>
<evidence type="ECO:0000256" key="2">
    <source>
        <dbReference type="ARBA" id="ARBA00004651"/>
    </source>
</evidence>
<evidence type="ECO:0000256" key="6">
    <source>
        <dbReference type="ARBA" id="ARBA00022679"/>
    </source>
</evidence>
<keyword evidence="5" id="KW-0597">Phosphoprotein</keyword>
<dbReference type="Pfam" id="PF02518">
    <property type="entry name" value="HATPase_c"/>
    <property type="match status" value="1"/>
</dbReference>
<comment type="caution">
    <text evidence="17">The sequence shown here is derived from an EMBL/GenBank/DDBJ whole genome shotgun (WGS) entry which is preliminary data.</text>
</comment>
<dbReference type="AlphaFoldDB" id="A0A073KB47"/>
<evidence type="ECO:0000256" key="4">
    <source>
        <dbReference type="ARBA" id="ARBA00022475"/>
    </source>
</evidence>
<dbReference type="Gene3D" id="6.10.340.10">
    <property type="match status" value="1"/>
</dbReference>
<dbReference type="PANTHER" id="PTHR45528:SF1">
    <property type="entry name" value="SENSOR HISTIDINE KINASE CPXA"/>
    <property type="match status" value="1"/>
</dbReference>
<organism evidence="17 18">
    <name type="scientific">Bacillus gaemokensis</name>
    <dbReference type="NCBI Taxonomy" id="574375"/>
    <lineage>
        <taxon>Bacteria</taxon>
        <taxon>Bacillati</taxon>
        <taxon>Bacillota</taxon>
        <taxon>Bacilli</taxon>
        <taxon>Bacillales</taxon>
        <taxon>Bacillaceae</taxon>
        <taxon>Bacillus</taxon>
        <taxon>Bacillus cereus group</taxon>
    </lineage>
</organism>
<evidence type="ECO:0000256" key="11">
    <source>
        <dbReference type="ARBA" id="ARBA00022989"/>
    </source>
</evidence>
<evidence type="ECO:0000256" key="14">
    <source>
        <dbReference type="SAM" id="Phobius"/>
    </source>
</evidence>
<feature type="transmembrane region" description="Helical" evidence="14">
    <location>
        <begin position="169"/>
        <end position="192"/>
    </location>
</feature>
<dbReference type="Gene3D" id="1.10.287.130">
    <property type="match status" value="1"/>
</dbReference>
<dbReference type="PANTHER" id="PTHR45528">
    <property type="entry name" value="SENSOR HISTIDINE KINASE CPXA"/>
    <property type="match status" value="1"/>
</dbReference>
<evidence type="ECO:0000256" key="5">
    <source>
        <dbReference type="ARBA" id="ARBA00022553"/>
    </source>
</evidence>
<feature type="domain" description="Histidine kinase" evidence="15">
    <location>
        <begin position="261"/>
        <end position="481"/>
    </location>
</feature>
<dbReference type="PRINTS" id="PR00344">
    <property type="entry name" value="BCTRLSENSOR"/>
</dbReference>
<evidence type="ECO:0000256" key="10">
    <source>
        <dbReference type="ARBA" id="ARBA00022840"/>
    </source>
</evidence>
<keyword evidence="8" id="KW-0547">Nucleotide-binding</keyword>
<dbReference type="SUPFAM" id="SSF158472">
    <property type="entry name" value="HAMP domain-like"/>
    <property type="match status" value="1"/>
</dbReference>
<dbReference type="CDD" id="cd06225">
    <property type="entry name" value="HAMP"/>
    <property type="match status" value="1"/>
</dbReference>
<dbReference type="SMART" id="SM00304">
    <property type="entry name" value="HAMP"/>
    <property type="match status" value="1"/>
</dbReference>
<dbReference type="GO" id="GO:0000155">
    <property type="term" value="F:phosphorelay sensor kinase activity"/>
    <property type="evidence" value="ECO:0007669"/>
    <property type="project" value="InterPro"/>
</dbReference>
<dbReference type="InterPro" id="IPR004358">
    <property type="entry name" value="Sig_transdc_His_kin-like_C"/>
</dbReference>
<dbReference type="InterPro" id="IPR036890">
    <property type="entry name" value="HATPase_C_sf"/>
</dbReference>
<evidence type="ECO:0000256" key="3">
    <source>
        <dbReference type="ARBA" id="ARBA00012438"/>
    </source>
</evidence>
<keyword evidence="7 14" id="KW-0812">Transmembrane</keyword>
<keyword evidence="6" id="KW-0808">Transferase</keyword>
<dbReference type="Pfam" id="PF00672">
    <property type="entry name" value="HAMP"/>
    <property type="match status" value="1"/>
</dbReference>
<dbReference type="InterPro" id="IPR005467">
    <property type="entry name" value="His_kinase_dom"/>
</dbReference>
<gene>
    <name evidence="17" type="ORF">BAGA_25340</name>
</gene>
<keyword evidence="11 14" id="KW-1133">Transmembrane helix</keyword>
<comment type="subcellular location">
    <subcellularLocation>
        <location evidence="2">Cell membrane</location>
        <topology evidence="2">Multi-pass membrane protein</topology>
    </subcellularLocation>
</comment>
<evidence type="ECO:0000256" key="1">
    <source>
        <dbReference type="ARBA" id="ARBA00000085"/>
    </source>
</evidence>
<evidence type="ECO:0000256" key="12">
    <source>
        <dbReference type="ARBA" id="ARBA00023012"/>
    </source>
</evidence>
<keyword evidence="9 17" id="KW-0418">Kinase</keyword>
<dbReference type="FunFam" id="3.30.565.10:FF:000006">
    <property type="entry name" value="Sensor histidine kinase WalK"/>
    <property type="match status" value="1"/>
</dbReference>